<dbReference type="InterPro" id="IPR044730">
    <property type="entry name" value="RNase_H-like_dom_plant"/>
</dbReference>
<feature type="domain" description="RNase H type-1" evidence="1">
    <location>
        <begin position="76"/>
        <end position="124"/>
    </location>
</feature>
<dbReference type="AlphaFoldDB" id="A0AAV1DPL4"/>
<proteinExistence type="predicted"/>
<dbReference type="PANTHER" id="PTHR47723">
    <property type="entry name" value="OS05G0353850 PROTEIN"/>
    <property type="match status" value="1"/>
</dbReference>
<evidence type="ECO:0000259" key="1">
    <source>
        <dbReference type="Pfam" id="PF13456"/>
    </source>
</evidence>
<dbReference type="Proteomes" id="UP001161247">
    <property type="component" value="Chromosome 6"/>
</dbReference>
<keyword evidence="3" id="KW-1185">Reference proteome</keyword>
<dbReference type="GO" id="GO:0004523">
    <property type="term" value="F:RNA-DNA hybrid ribonuclease activity"/>
    <property type="evidence" value="ECO:0007669"/>
    <property type="project" value="InterPro"/>
</dbReference>
<dbReference type="InterPro" id="IPR002156">
    <property type="entry name" value="RNaseH_domain"/>
</dbReference>
<evidence type="ECO:0000313" key="2">
    <source>
        <dbReference type="EMBL" id="CAI9108824.1"/>
    </source>
</evidence>
<gene>
    <name evidence="2" type="ORF">OLC1_LOCUS16830</name>
</gene>
<dbReference type="GO" id="GO:0003676">
    <property type="term" value="F:nucleic acid binding"/>
    <property type="evidence" value="ECO:0007669"/>
    <property type="project" value="InterPro"/>
</dbReference>
<protein>
    <submittedName>
        <fullName evidence="2">OLC1v1008518C1</fullName>
    </submittedName>
</protein>
<dbReference type="InterPro" id="IPR053151">
    <property type="entry name" value="RNase_H-like"/>
</dbReference>
<sequence>MSTLFAVGCWKLWTTRNEDFFSGEYINFRSLALSIKAAANEIRRLHPRTHSPASTPSTLTAVPIWEPPPWQWIRLNTDGVVSIASSDAATGGLLRNHEGRWISGYTAKLGFCSVLEAEYWGIFFWIKDCLAAWF</sequence>
<dbReference type="PANTHER" id="PTHR47723:SF19">
    <property type="entry name" value="POLYNUCLEOTIDYL TRANSFERASE, RIBONUCLEASE H-LIKE SUPERFAMILY PROTEIN"/>
    <property type="match status" value="1"/>
</dbReference>
<dbReference type="CDD" id="cd06222">
    <property type="entry name" value="RNase_H_like"/>
    <property type="match status" value="1"/>
</dbReference>
<accession>A0AAV1DPL4</accession>
<name>A0AAV1DPL4_OLDCO</name>
<dbReference type="EMBL" id="OX459123">
    <property type="protein sequence ID" value="CAI9108824.1"/>
    <property type="molecule type" value="Genomic_DNA"/>
</dbReference>
<reference evidence="2" key="1">
    <citation type="submission" date="2023-03" db="EMBL/GenBank/DDBJ databases">
        <authorList>
            <person name="Julca I."/>
        </authorList>
    </citation>
    <scope>NUCLEOTIDE SEQUENCE</scope>
</reference>
<organism evidence="2 3">
    <name type="scientific">Oldenlandia corymbosa var. corymbosa</name>
    <dbReference type="NCBI Taxonomy" id="529605"/>
    <lineage>
        <taxon>Eukaryota</taxon>
        <taxon>Viridiplantae</taxon>
        <taxon>Streptophyta</taxon>
        <taxon>Embryophyta</taxon>
        <taxon>Tracheophyta</taxon>
        <taxon>Spermatophyta</taxon>
        <taxon>Magnoliopsida</taxon>
        <taxon>eudicotyledons</taxon>
        <taxon>Gunneridae</taxon>
        <taxon>Pentapetalae</taxon>
        <taxon>asterids</taxon>
        <taxon>lamiids</taxon>
        <taxon>Gentianales</taxon>
        <taxon>Rubiaceae</taxon>
        <taxon>Rubioideae</taxon>
        <taxon>Spermacoceae</taxon>
        <taxon>Hedyotis-Oldenlandia complex</taxon>
        <taxon>Oldenlandia</taxon>
    </lineage>
</organism>
<dbReference type="Pfam" id="PF13456">
    <property type="entry name" value="RVT_3"/>
    <property type="match status" value="1"/>
</dbReference>
<evidence type="ECO:0000313" key="3">
    <source>
        <dbReference type="Proteomes" id="UP001161247"/>
    </source>
</evidence>